<dbReference type="STRING" id="58343.AQJ46_51210"/>
<dbReference type="AlphaFoldDB" id="A0A117QVQ7"/>
<proteinExistence type="predicted"/>
<dbReference type="Pfam" id="PF13701">
    <property type="entry name" value="DDE_Tnp_1_4"/>
    <property type="match status" value="1"/>
</dbReference>
<gene>
    <name evidence="2" type="ORF">AQJ46_51210</name>
</gene>
<feature type="non-terminal residue" evidence="2">
    <location>
        <position position="76"/>
    </location>
</feature>
<comment type="caution">
    <text evidence="2">The sequence shown here is derived from an EMBL/GenBank/DDBJ whole genome shotgun (WGS) entry which is preliminary data.</text>
</comment>
<sequence>MKKRIGFYPRVRAEGGGRGVVSQAGAVLLVETARKTGLDAAMSAALEPWRKPRAVHDPGKILLDVALALALGGDCL</sequence>
<organism evidence="2 3">
    <name type="scientific">Streptomyces canus</name>
    <dbReference type="NCBI Taxonomy" id="58343"/>
    <lineage>
        <taxon>Bacteria</taxon>
        <taxon>Bacillati</taxon>
        <taxon>Actinomycetota</taxon>
        <taxon>Actinomycetes</taxon>
        <taxon>Kitasatosporales</taxon>
        <taxon>Streptomycetaceae</taxon>
        <taxon>Streptomyces</taxon>
        <taxon>Streptomyces aurantiacus group</taxon>
    </lineage>
</organism>
<evidence type="ECO:0000259" key="1">
    <source>
        <dbReference type="Pfam" id="PF13701"/>
    </source>
</evidence>
<protein>
    <recommendedName>
        <fullName evidence="1">Transposase DDE domain-containing protein</fullName>
    </recommendedName>
</protein>
<evidence type="ECO:0000313" key="3">
    <source>
        <dbReference type="Proteomes" id="UP000053669"/>
    </source>
</evidence>
<dbReference type="Proteomes" id="UP000053669">
    <property type="component" value="Unassembled WGS sequence"/>
</dbReference>
<reference evidence="2 3" key="1">
    <citation type="submission" date="2015-10" db="EMBL/GenBank/DDBJ databases">
        <title>Draft genome sequence of Streptomyces canus DSM 40017, type strain for the species Streptomyces canus.</title>
        <authorList>
            <person name="Ruckert C."/>
            <person name="Winkler A."/>
            <person name="Kalinowski J."/>
            <person name="Kampfer P."/>
            <person name="Glaeser S."/>
        </authorList>
    </citation>
    <scope>NUCLEOTIDE SEQUENCE [LARGE SCALE GENOMIC DNA]</scope>
    <source>
        <strain evidence="2 3">DSM 40017</strain>
    </source>
</reference>
<dbReference type="RefSeq" id="WP_059212228.1">
    <property type="nucleotide sequence ID" value="NZ_KQ948727.1"/>
</dbReference>
<evidence type="ECO:0000313" key="2">
    <source>
        <dbReference type="EMBL" id="KUN50683.1"/>
    </source>
</evidence>
<dbReference type="InterPro" id="IPR025668">
    <property type="entry name" value="Tnp_DDE_dom"/>
</dbReference>
<dbReference type="EMBL" id="LMWU01000127">
    <property type="protein sequence ID" value="KUN50683.1"/>
    <property type="molecule type" value="Genomic_DNA"/>
</dbReference>
<accession>A0A117QVQ7</accession>
<name>A0A117QVQ7_9ACTN</name>
<feature type="domain" description="Transposase DDE" evidence="1">
    <location>
        <begin position="5"/>
        <end position="75"/>
    </location>
</feature>